<accession>A0A7J9JZI5</accession>
<evidence type="ECO:0000313" key="1">
    <source>
        <dbReference type="EMBL" id="MBA0839597.1"/>
    </source>
</evidence>
<sequence>MNPLVLHHSPCGAQDRSFQDKLLHFLIIVRESPSIIASVTPNTNPILTAHEHVRASAVNVEPTFEWSIERDANTCPCTFLATIPVPDLKKSLSKAASKLSVMHVPEGASVLHRSPSW</sequence>
<dbReference type="EMBL" id="JABFAE010000010">
    <property type="protein sequence ID" value="MBA0839597.1"/>
    <property type="molecule type" value="Genomic_DNA"/>
</dbReference>
<gene>
    <name evidence="1" type="ORF">Goarm_005305</name>
</gene>
<name>A0A7J9JZI5_9ROSI</name>
<dbReference type="AlphaFoldDB" id="A0A7J9JZI5"/>
<proteinExistence type="predicted"/>
<protein>
    <submittedName>
        <fullName evidence="1">Uncharacterized protein</fullName>
    </submittedName>
</protein>
<dbReference type="Proteomes" id="UP000593575">
    <property type="component" value="Unassembled WGS sequence"/>
</dbReference>
<organism evidence="1 2">
    <name type="scientific">Gossypium armourianum</name>
    <dbReference type="NCBI Taxonomy" id="34283"/>
    <lineage>
        <taxon>Eukaryota</taxon>
        <taxon>Viridiplantae</taxon>
        <taxon>Streptophyta</taxon>
        <taxon>Embryophyta</taxon>
        <taxon>Tracheophyta</taxon>
        <taxon>Spermatophyta</taxon>
        <taxon>Magnoliopsida</taxon>
        <taxon>eudicotyledons</taxon>
        <taxon>Gunneridae</taxon>
        <taxon>Pentapetalae</taxon>
        <taxon>rosids</taxon>
        <taxon>malvids</taxon>
        <taxon>Malvales</taxon>
        <taxon>Malvaceae</taxon>
        <taxon>Malvoideae</taxon>
        <taxon>Gossypium</taxon>
    </lineage>
</organism>
<evidence type="ECO:0000313" key="2">
    <source>
        <dbReference type="Proteomes" id="UP000593575"/>
    </source>
</evidence>
<reference evidence="1 2" key="1">
    <citation type="journal article" date="2019" name="Genome Biol. Evol.">
        <title>Insights into the evolution of the New World diploid cottons (Gossypium, subgenus Houzingenia) based on genome sequencing.</title>
        <authorList>
            <person name="Grover C.E."/>
            <person name="Arick M.A. 2nd"/>
            <person name="Thrash A."/>
            <person name="Conover J.L."/>
            <person name="Sanders W.S."/>
            <person name="Peterson D.G."/>
            <person name="Frelichowski J.E."/>
            <person name="Scheffler J.A."/>
            <person name="Scheffler B.E."/>
            <person name="Wendel J.F."/>
        </authorList>
    </citation>
    <scope>NUCLEOTIDE SEQUENCE [LARGE SCALE GENOMIC DNA]</scope>
    <source>
        <strain evidence="1">6</strain>
        <tissue evidence="1">Leaf</tissue>
    </source>
</reference>
<comment type="caution">
    <text evidence="1">The sequence shown here is derived from an EMBL/GenBank/DDBJ whole genome shotgun (WGS) entry which is preliminary data.</text>
</comment>
<keyword evidence="2" id="KW-1185">Reference proteome</keyword>